<comment type="caution">
    <text evidence="8">The sequence shown here is derived from an EMBL/GenBank/DDBJ whole genome shotgun (WGS) entry which is preliminary data.</text>
</comment>
<reference evidence="9" key="1">
    <citation type="journal article" date="2019" name="Int. J. Syst. Evol. Microbiol.">
        <title>The Global Catalogue of Microorganisms (GCM) 10K type strain sequencing project: providing services to taxonomists for standard genome sequencing and annotation.</title>
        <authorList>
            <consortium name="The Broad Institute Genomics Platform"/>
            <consortium name="The Broad Institute Genome Sequencing Center for Infectious Disease"/>
            <person name="Wu L."/>
            <person name="Ma J."/>
        </authorList>
    </citation>
    <scope>NUCLEOTIDE SEQUENCE [LARGE SCALE GENOMIC DNA]</scope>
    <source>
        <strain evidence="9">JCM 17388</strain>
    </source>
</reference>
<dbReference type="RefSeq" id="WP_344921631.1">
    <property type="nucleotide sequence ID" value="NZ_BAABAQ010000013.1"/>
</dbReference>
<evidence type="ECO:0000313" key="9">
    <source>
        <dbReference type="Proteomes" id="UP001501251"/>
    </source>
</evidence>
<evidence type="ECO:0000313" key="8">
    <source>
        <dbReference type="EMBL" id="GAA4203625.1"/>
    </source>
</evidence>
<evidence type="ECO:0008006" key="10">
    <source>
        <dbReference type="Google" id="ProtNLM"/>
    </source>
</evidence>
<dbReference type="SUPFAM" id="SSF102114">
    <property type="entry name" value="Radical SAM enzymes"/>
    <property type="match status" value="1"/>
</dbReference>
<dbReference type="InterPro" id="IPR051198">
    <property type="entry name" value="BchE-like"/>
</dbReference>
<dbReference type="InterPro" id="IPR006158">
    <property type="entry name" value="Cobalamin-bd"/>
</dbReference>
<evidence type="ECO:0000256" key="2">
    <source>
        <dbReference type="ARBA" id="ARBA00022691"/>
    </source>
</evidence>
<dbReference type="CDD" id="cd01335">
    <property type="entry name" value="Radical_SAM"/>
    <property type="match status" value="1"/>
</dbReference>
<protein>
    <recommendedName>
        <fullName evidence="10">KedN5 family methylcobalamin-dependent radical SAM C-methyltransferase</fullName>
    </recommendedName>
</protein>
<accession>A0ABP8BCJ4</accession>
<dbReference type="EMBL" id="BAABAQ010000013">
    <property type="protein sequence ID" value="GAA4203625.1"/>
    <property type="molecule type" value="Genomic_DNA"/>
</dbReference>
<evidence type="ECO:0000256" key="3">
    <source>
        <dbReference type="ARBA" id="ARBA00022723"/>
    </source>
</evidence>
<dbReference type="Gene3D" id="3.80.30.20">
    <property type="entry name" value="tm_1862 like domain"/>
    <property type="match status" value="1"/>
</dbReference>
<dbReference type="InterPro" id="IPR007197">
    <property type="entry name" value="rSAM"/>
</dbReference>
<keyword evidence="4" id="KW-0408">Iron</keyword>
<sequence>MKADGRILVHILQQGVWEMPLESMPLAAGYLKSTAYADERIAARADIKICNYRGAVTLPEMAADFFQGDPPDILACSVLGWNYRAFGTLAETFKQMNPDGWVVFGGTHVANQADRVFGMFPEVDVIVNGEGELVFRDLLGAYLDGHSRHDLHEITGVSFKDTAGETVTTAVPERIDDLDVIPSPVLTGAIDLTDADGKFLYDVALMETNRGCPYKCSFCYWGGATGQRVRAFSRERLRAELELFAKMNVHTIALCDANFGLLPIDEEFVDDLIQIRQKYGYPKALESSWAKNKSKVFYSIVRKMKQAGLRSSFTLALQTLSDTALREMNRKNMKVNAWEDLAAWLSEEGLECYAELLWGAPGETIETFFEGYDRLARKVSRIAVYPLLMLPNTEYSEKKAEYGIVSVRGDTDDFEYVLSHNTMTFEENKRMQRFLFWARLMAEYMILRHLWVPALKLAGMTQSQVLRNFEEWIEGTDDPRAAPLLTAQSLAAADQDSYGPALGYLYGSGDAQRLLQRWWSESMRPVLPADTAPVLDEIFRYDLLTRPIYHREDDPSQDLTPLPLVEVEGEKYHMRAGVELAYPIPEIVADLRADREPDLSPAPTRVDLYYKTGFENFAETTNHEEIVYFMGMTREQVTATRTKTAVVVVAADGDETVVVVSPEGTETVVVVAPEGAEPVLAPTPTDPNRYLTILRDHGGCS</sequence>
<dbReference type="Proteomes" id="UP001501251">
    <property type="component" value="Unassembled WGS sequence"/>
</dbReference>
<dbReference type="PROSITE" id="PS51332">
    <property type="entry name" value="B12_BINDING"/>
    <property type="match status" value="1"/>
</dbReference>
<dbReference type="Pfam" id="PF02310">
    <property type="entry name" value="B12-binding"/>
    <property type="match status" value="1"/>
</dbReference>
<dbReference type="SMART" id="SM00729">
    <property type="entry name" value="Elp3"/>
    <property type="match status" value="1"/>
</dbReference>
<dbReference type="InterPro" id="IPR006638">
    <property type="entry name" value="Elp3/MiaA/NifB-like_rSAM"/>
</dbReference>
<proteinExistence type="predicted"/>
<keyword evidence="2" id="KW-0949">S-adenosyl-L-methionine</keyword>
<keyword evidence="3" id="KW-0479">Metal-binding</keyword>
<dbReference type="Pfam" id="PF04055">
    <property type="entry name" value="Radical_SAM"/>
    <property type="match status" value="1"/>
</dbReference>
<keyword evidence="5" id="KW-0411">Iron-sulfur</keyword>
<dbReference type="SFLD" id="SFLDG01123">
    <property type="entry name" value="methyltransferase_(Class_B)"/>
    <property type="match status" value="1"/>
</dbReference>
<dbReference type="InterPro" id="IPR023404">
    <property type="entry name" value="rSAM_horseshoe"/>
</dbReference>
<comment type="cofactor">
    <cofactor evidence="1">
        <name>[4Fe-4S] cluster</name>
        <dbReference type="ChEBI" id="CHEBI:49883"/>
    </cofactor>
</comment>
<dbReference type="SFLD" id="SFLDF00317">
    <property type="entry name" value="thioacetal_methlytransferase"/>
    <property type="match status" value="1"/>
</dbReference>
<gene>
    <name evidence="8" type="ORF">GCM10022252_61510</name>
</gene>
<dbReference type="SFLD" id="SFLDS00029">
    <property type="entry name" value="Radical_SAM"/>
    <property type="match status" value="1"/>
</dbReference>
<dbReference type="InterPro" id="IPR058240">
    <property type="entry name" value="rSAM_sf"/>
</dbReference>
<dbReference type="PANTHER" id="PTHR43409:SF16">
    <property type="entry name" value="SLR0320 PROTEIN"/>
    <property type="match status" value="1"/>
</dbReference>
<dbReference type="SFLD" id="SFLDF00436">
    <property type="entry name" value="pactamycin_C-methyltransferase"/>
    <property type="match status" value="1"/>
</dbReference>
<evidence type="ECO:0000256" key="1">
    <source>
        <dbReference type="ARBA" id="ARBA00001966"/>
    </source>
</evidence>
<keyword evidence="9" id="KW-1185">Reference proteome</keyword>
<evidence type="ECO:0000259" key="6">
    <source>
        <dbReference type="PROSITE" id="PS51332"/>
    </source>
</evidence>
<feature type="domain" description="B12-binding" evidence="6">
    <location>
        <begin position="4"/>
        <end position="149"/>
    </location>
</feature>
<dbReference type="NCBIfam" id="NF033712">
    <property type="entry name" value="B12_rSAM_KedN5"/>
    <property type="match status" value="1"/>
</dbReference>
<organism evidence="8 9">
    <name type="scientific">Streptosporangium oxazolinicum</name>
    <dbReference type="NCBI Taxonomy" id="909287"/>
    <lineage>
        <taxon>Bacteria</taxon>
        <taxon>Bacillati</taxon>
        <taxon>Actinomycetota</taxon>
        <taxon>Actinomycetes</taxon>
        <taxon>Streptosporangiales</taxon>
        <taxon>Streptosporangiaceae</taxon>
        <taxon>Streptosporangium</taxon>
    </lineage>
</organism>
<dbReference type="PANTHER" id="PTHR43409">
    <property type="entry name" value="ANAEROBIC MAGNESIUM-PROTOPORPHYRIN IX MONOMETHYL ESTER CYCLASE-RELATED"/>
    <property type="match status" value="1"/>
</dbReference>
<dbReference type="PROSITE" id="PS51918">
    <property type="entry name" value="RADICAL_SAM"/>
    <property type="match status" value="1"/>
</dbReference>
<dbReference type="Gene3D" id="3.40.50.280">
    <property type="entry name" value="Cobalamin-binding domain"/>
    <property type="match status" value="1"/>
</dbReference>
<dbReference type="SFLD" id="SFLDG01082">
    <property type="entry name" value="B12-binding_domain_containing"/>
    <property type="match status" value="1"/>
</dbReference>
<evidence type="ECO:0000256" key="5">
    <source>
        <dbReference type="ARBA" id="ARBA00023014"/>
    </source>
</evidence>
<evidence type="ECO:0000256" key="4">
    <source>
        <dbReference type="ARBA" id="ARBA00023004"/>
    </source>
</evidence>
<dbReference type="InterPro" id="IPR034466">
    <property type="entry name" value="Methyltransferase_Class_B"/>
</dbReference>
<name>A0ABP8BCJ4_9ACTN</name>
<evidence type="ECO:0000259" key="7">
    <source>
        <dbReference type="PROSITE" id="PS51918"/>
    </source>
</evidence>
<feature type="domain" description="Radical SAM core" evidence="7">
    <location>
        <begin position="198"/>
        <end position="439"/>
    </location>
</feature>